<evidence type="ECO:0000259" key="2">
    <source>
        <dbReference type="Pfam" id="PF14145"/>
    </source>
</evidence>
<feature type="transmembrane region" description="Helical" evidence="1">
    <location>
        <begin position="32"/>
        <end position="54"/>
    </location>
</feature>
<accession>A0AAJ2KZN2</accession>
<feature type="transmembrane region" description="Helical" evidence="1">
    <location>
        <begin position="60"/>
        <end position="78"/>
    </location>
</feature>
<evidence type="ECO:0000256" key="1">
    <source>
        <dbReference type="SAM" id="Phobius"/>
    </source>
</evidence>
<dbReference type="EMBL" id="JAWJAY010000001">
    <property type="protein sequence ID" value="MDV2883680.1"/>
    <property type="molecule type" value="Genomic_DNA"/>
</dbReference>
<protein>
    <submittedName>
        <fullName evidence="3">YrhK family protein</fullName>
    </submittedName>
</protein>
<feature type="domain" description="YrhK" evidence="2">
    <location>
        <begin position="28"/>
        <end position="83"/>
    </location>
</feature>
<comment type="caution">
    <text evidence="3">The sequence shown here is derived from an EMBL/GenBank/DDBJ whole genome shotgun (WGS) entry which is preliminary data.</text>
</comment>
<keyword evidence="1" id="KW-1133">Transmembrane helix</keyword>
<proteinExistence type="predicted"/>
<dbReference type="Proteomes" id="UP001285636">
    <property type="component" value="Unassembled WGS sequence"/>
</dbReference>
<keyword evidence="1" id="KW-0472">Membrane</keyword>
<reference evidence="3" key="1">
    <citation type="submission" date="2023-10" db="EMBL/GenBank/DDBJ databases">
        <title>Screening of Alkalihalophilus pseudofirmusBZ-TG-HK211 and Its Alleviation of Salt Stress on Rapeseed Growth.</title>
        <authorList>
            <person name="Zhao B."/>
            <person name="Guo T."/>
        </authorList>
    </citation>
    <scope>NUCLEOTIDE SEQUENCE</scope>
    <source>
        <strain evidence="3">BZ-TG-HK211</strain>
    </source>
</reference>
<gene>
    <name evidence="3" type="ORF">RYX45_00705</name>
</gene>
<sequence length="101" mass="11703">MKNKVTKIKNGEEYLDVKLGRMRIFFDKRYRVISTINDLLIGILFVIGSILNFFDQAEKIGLICYLAGSTFLVVRPILRLMHSASLRKEIQDKDTYTTDNN</sequence>
<evidence type="ECO:0000313" key="4">
    <source>
        <dbReference type="Proteomes" id="UP001285636"/>
    </source>
</evidence>
<organism evidence="3 4">
    <name type="scientific">Alkalihalophilus pseudofirmus</name>
    <name type="common">Bacillus pseudofirmus</name>
    <dbReference type="NCBI Taxonomy" id="79885"/>
    <lineage>
        <taxon>Bacteria</taxon>
        <taxon>Bacillati</taxon>
        <taxon>Bacillota</taxon>
        <taxon>Bacilli</taxon>
        <taxon>Bacillales</taxon>
        <taxon>Bacillaceae</taxon>
        <taxon>Alkalihalophilus</taxon>
    </lineage>
</organism>
<keyword evidence="1" id="KW-0812">Transmembrane</keyword>
<dbReference type="Pfam" id="PF14145">
    <property type="entry name" value="YrhK"/>
    <property type="match status" value="1"/>
</dbReference>
<dbReference type="AlphaFoldDB" id="A0AAJ2KZN2"/>
<dbReference type="RefSeq" id="WP_289236002.1">
    <property type="nucleotide sequence ID" value="NZ_CP117835.1"/>
</dbReference>
<evidence type="ECO:0000313" key="3">
    <source>
        <dbReference type="EMBL" id="MDV2883680.1"/>
    </source>
</evidence>
<name>A0AAJ2KZN2_ALKPS</name>
<dbReference type="InterPro" id="IPR025424">
    <property type="entry name" value="YrhK_domain"/>
</dbReference>